<dbReference type="GO" id="GO:0016020">
    <property type="term" value="C:membrane"/>
    <property type="evidence" value="ECO:0007669"/>
    <property type="project" value="InterPro"/>
</dbReference>
<feature type="transmembrane region" description="Helical" evidence="1">
    <location>
        <begin position="92"/>
        <end position="112"/>
    </location>
</feature>
<proteinExistence type="predicted"/>
<dbReference type="AlphaFoldDB" id="A4GHY6"/>
<name>A4GHY6_9BACT</name>
<dbReference type="Pfam" id="PF03817">
    <property type="entry name" value="MadL"/>
    <property type="match status" value="1"/>
</dbReference>
<dbReference type="InterPro" id="IPR004690">
    <property type="entry name" value="Maln_transptMadL"/>
</dbReference>
<gene>
    <name evidence="2" type="ORF">MBMO_EB0-39H12.0073</name>
</gene>
<keyword evidence="1" id="KW-0812">Transmembrane</keyword>
<sequence>MVIYGITILGICTLLGLLAGKLLGSLFGIDANVGGIGIAMFLLMYLSSSLNTQFTIGDISEKGISFWSLIYIPIVVAMAAKQNVIGALDGGLMAIVGGIIVVTISFIFVPIITNYKK</sequence>
<feature type="transmembrane region" description="Helical" evidence="1">
    <location>
        <begin position="34"/>
        <end position="52"/>
    </location>
</feature>
<dbReference type="EMBL" id="EF089399">
    <property type="protein sequence ID" value="ABL97697.1"/>
    <property type="molecule type" value="Genomic_DNA"/>
</dbReference>
<organism evidence="2">
    <name type="scientific">uncultured marine bacterium EB0_39H12</name>
    <dbReference type="NCBI Taxonomy" id="415437"/>
    <lineage>
        <taxon>Bacteria</taxon>
        <taxon>environmental samples</taxon>
    </lineage>
</organism>
<evidence type="ECO:0008006" key="3">
    <source>
        <dbReference type="Google" id="ProtNLM"/>
    </source>
</evidence>
<keyword evidence="1" id="KW-0472">Membrane</keyword>
<dbReference type="NCBIfam" id="TIGR00807">
    <property type="entry name" value="malonate_madL"/>
    <property type="match status" value="1"/>
</dbReference>
<evidence type="ECO:0000313" key="2">
    <source>
        <dbReference type="EMBL" id="ABL97697.1"/>
    </source>
</evidence>
<evidence type="ECO:0000256" key="1">
    <source>
        <dbReference type="SAM" id="Phobius"/>
    </source>
</evidence>
<keyword evidence="1" id="KW-1133">Transmembrane helix</keyword>
<protein>
    <recommendedName>
        <fullName evidence="3">Malonate transporter MadL subunit</fullName>
    </recommendedName>
</protein>
<accession>A4GHY6</accession>
<feature type="transmembrane region" description="Helical" evidence="1">
    <location>
        <begin position="64"/>
        <end position="80"/>
    </location>
</feature>
<reference evidence="2" key="1">
    <citation type="journal article" date="2007" name="Environ. Microbiol.">
        <title>Proteorhodopsin photosystem gene clusters exhibit co-evolutionary trends and shared ancestry among diverse marine microbial phyla.</title>
        <authorList>
            <person name="McCarren J."/>
            <person name="Delong E.F."/>
        </authorList>
    </citation>
    <scope>NUCLEOTIDE SEQUENCE</scope>
</reference>